<evidence type="ECO:0000256" key="2">
    <source>
        <dbReference type="ARBA" id="ARBA00022600"/>
    </source>
</evidence>
<evidence type="ECO:0000259" key="9">
    <source>
        <dbReference type="Pfam" id="PF00483"/>
    </source>
</evidence>
<dbReference type="Pfam" id="PF25247">
    <property type="entry name" value="LbH_GLGC"/>
    <property type="match status" value="1"/>
</dbReference>
<evidence type="ECO:0000256" key="7">
    <source>
        <dbReference type="ARBA" id="ARBA00023277"/>
    </source>
</evidence>
<dbReference type="InterPro" id="IPR011831">
    <property type="entry name" value="ADP-Glc_PPase"/>
</dbReference>
<reference evidence="10" key="1">
    <citation type="submission" date="2012-01" db="EMBL/GenBank/DDBJ databases">
        <title>The Genome Sequence of Treponema denticola H-22.</title>
        <authorList>
            <consortium name="The Broad Institute Genome Sequencing Platform"/>
            <person name="Earl A."/>
            <person name="Ward D."/>
            <person name="Feldgarden M."/>
            <person name="Gevers D."/>
            <person name="Blanton J.M."/>
            <person name="Fenno C.J."/>
            <person name="Baranova O.V."/>
            <person name="Mathney J."/>
            <person name="Dewhirst F.E."/>
            <person name="Izard J."/>
            <person name="Young S.K."/>
            <person name="Zeng Q."/>
            <person name="Gargeya S."/>
            <person name="Fitzgerald M."/>
            <person name="Haas B."/>
            <person name="Abouelleil A."/>
            <person name="Alvarado L."/>
            <person name="Arachchi H.M."/>
            <person name="Berlin A."/>
            <person name="Chapman S.B."/>
            <person name="Gearin G."/>
            <person name="Goldberg J."/>
            <person name="Griggs A."/>
            <person name="Gujja S."/>
            <person name="Hansen M."/>
            <person name="Heiman D."/>
            <person name="Howarth C."/>
            <person name="Larimer J."/>
            <person name="Lui A."/>
            <person name="MacDonald P.J.P."/>
            <person name="McCowen C."/>
            <person name="Montmayeur A."/>
            <person name="Murphy C."/>
            <person name="Neiman D."/>
            <person name="Pearson M."/>
            <person name="Priest M."/>
            <person name="Roberts A."/>
            <person name="Saif S."/>
            <person name="Shea T."/>
            <person name="Sisk P."/>
            <person name="Stolte C."/>
            <person name="Sykes S."/>
            <person name="Wortman J."/>
            <person name="Nusbaum C."/>
            <person name="Birren B."/>
        </authorList>
    </citation>
    <scope>NUCLEOTIDE SEQUENCE [LARGE SCALE GENOMIC DNA]</scope>
    <source>
        <strain evidence="10">H-22</strain>
    </source>
</reference>
<comment type="caution">
    <text evidence="10">The sequence shown here is derived from an EMBL/GenBank/DDBJ whole genome shotgun (WGS) entry which is preliminary data.</text>
</comment>
<evidence type="ECO:0000256" key="8">
    <source>
        <dbReference type="NCBIfam" id="TIGR02091"/>
    </source>
</evidence>
<dbReference type="NCBIfam" id="NF002772">
    <property type="entry name" value="PRK02862.1"/>
    <property type="match status" value="1"/>
</dbReference>
<dbReference type="InterPro" id="IPR029044">
    <property type="entry name" value="Nucleotide-diphossugar_trans"/>
</dbReference>
<dbReference type="NCBIfam" id="TIGR02091">
    <property type="entry name" value="glgC"/>
    <property type="match status" value="1"/>
</dbReference>
<dbReference type="CDD" id="cd02508">
    <property type="entry name" value="ADP_Glucose_PP"/>
    <property type="match status" value="1"/>
</dbReference>
<dbReference type="PROSITE" id="PS00810">
    <property type="entry name" value="ADP_GLC_PYROPHOSPH_3"/>
    <property type="match status" value="1"/>
</dbReference>
<gene>
    <name evidence="10" type="ORF">HMPREF9726_00746</name>
</gene>
<evidence type="ECO:0000256" key="5">
    <source>
        <dbReference type="ARBA" id="ARBA00022741"/>
    </source>
</evidence>
<dbReference type="EC" id="2.7.7.27" evidence="8"/>
<dbReference type="Pfam" id="PF00483">
    <property type="entry name" value="NTP_transferase"/>
    <property type="match status" value="1"/>
</dbReference>
<dbReference type="RefSeq" id="WP_002683586.1">
    <property type="nucleotide sequence ID" value="NZ_CM001795.1"/>
</dbReference>
<dbReference type="PROSITE" id="PS00809">
    <property type="entry name" value="ADP_GLC_PYROPHOSPH_2"/>
    <property type="match status" value="1"/>
</dbReference>
<keyword evidence="3 10" id="KW-0808">Transferase</keyword>
<name>A0A0E2E6R6_TREDN</name>
<dbReference type="InterPro" id="IPR011004">
    <property type="entry name" value="Trimer_LpxA-like_sf"/>
</dbReference>
<dbReference type="SUPFAM" id="SSF53448">
    <property type="entry name" value="Nucleotide-diphospho-sugar transferases"/>
    <property type="match status" value="1"/>
</dbReference>
<dbReference type="InterPro" id="IPR005836">
    <property type="entry name" value="ADP_Glu_pyroP_CS"/>
</dbReference>
<sequence length="424" mass="47454">MSKVLSIILGGGKGTRLYPLTMHRSKPAVPFGGKHRIIDIPLSNCINSGFRNIYIVTQFNSASLHIHIAKAYTFDTFSNGFVEILAAEQTFDNTGWYEGTADSIRKNLHHFRHQNPSHYLILAGDQLYRMDLKKFLNFHKESESDITVACTPVTREDASGFGIMKVNSDSLITEFMEKPGADKNIDDWKIPEKSLIKPNNPNKQYLASMGIYIFSAKIMEECLDSDHTDFGKEVIPAAINGKYKVSAFPHNGYWSDIGTIKSFYDATLDLTEIRPKFDFYDAERPIYTHNRNLPPSKVNYAHLSRSICSEGCVITNSTINHSVIGVRSIIETGSFVEDSICMGADYYETHEEKETRLKEGSPSLGIGNHCRIRSAIIDKNVRIGNNVSIGMDQTPPDGDYGFYHVVGGIYVIVKNSVIPDNTSI</sequence>
<dbReference type="SUPFAM" id="SSF51161">
    <property type="entry name" value="Trimeric LpxA-like enzymes"/>
    <property type="match status" value="1"/>
</dbReference>
<dbReference type="PROSITE" id="PS00808">
    <property type="entry name" value="ADP_GLC_PYROPHOSPH_1"/>
    <property type="match status" value="1"/>
</dbReference>
<dbReference type="PANTHER" id="PTHR43523:SF12">
    <property type="entry name" value="GLUCOSE-1-PHOSPHATE ADENYLYLTRANSFERASE LARGE SUBUNIT 1, CHLOROPLASTIC-RELATED"/>
    <property type="match status" value="1"/>
</dbReference>
<dbReference type="GO" id="GO:0005524">
    <property type="term" value="F:ATP binding"/>
    <property type="evidence" value="ECO:0007669"/>
    <property type="project" value="UniProtKB-KW"/>
</dbReference>
<dbReference type="AlphaFoldDB" id="A0A0E2E6R6"/>
<dbReference type="PATRIC" id="fig|999432.5.peg.774"/>
<protein>
    <recommendedName>
        <fullName evidence="8">Glucose-1-phosphate adenylyltransferase</fullName>
        <ecNumber evidence="8">2.7.7.27</ecNumber>
    </recommendedName>
</protein>
<dbReference type="GO" id="GO:0005978">
    <property type="term" value="P:glycogen biosynthetic process"/>
    <property type="evidence" value="ECO:0007669"/>
    <property type="project" value="UniProtKB-UniRule"/>
</dbReference>
<accession>A0A0E2E6R6</accession>
<keyword evidence="4 10" id="KW-0548">Nucleotidyltransferase</keyword>
<dbReference type="PANTHER" id="PTHR43523">
    <property type="entry name" value="GLUCOSE-1-PHOSPHATE ADENYLYLTRANSFERASE-RELATED"/>
    <property type="match status" value="1"/>
</dbReference>
<keyword evidence="5" id="KW-0547">Nucleotide-binding</keyword>
<keyword evidence="7" id="KW-0119">Carbohydrate metabolism</keyword>
<evidence type="ECO:0000256" key="1">
    <source>
        <dbReference type="ARBA" id="ARBA00010443"/>
    </source>
</evidence>
<dbReference type="HOGENOM" id="CLU_029499_14_4_12"/>
<dbReference type="Gene3D" id="2.160.10.10">
    <property type="entry name" value="Hexapeptide repeat proteins"/>
    <property type="match status" value="1"/>
</dbReference>
<dbReference type="Gene3D" id="3.90.550.10">
    <property type="entry name" value="Spore Coat Polysaccharide Biosynthesis Protein SpsA, Chain A"/>
    <property type="match status" value="1"/>
</dbReference>
<organism evidence="10">
    <name type="scientific">Treponema denticola H-22</name>
    <dbReference type="NCBI Taxonomy" id="999432"/>
    <lineage>
        <taxon>Bacteria</taxon>
        <taxon>Pseudomonadati</taxon>
        <taxon>Spirochaetota</taxon>
        <taxon>Spirochaetia</taxon>
        <taxon>Spirochaetales</taxon>
        <taxon>Treponemataceae</taxon>
        <taxon>Treponema</taxon>
    </lineage>
</organism>
<comment type="similarity">
    <text evidence="1">Belongs to the bacterial/plant glucose-1-phosphate adenylyltransferase family.</text>
</comment>
<dbReference type="CDD" id="cd04651">
    <property type="entry name" value="LbH_G1P_AT_C"/>
    <property type="match status" value="1"/>
</dbReference>
<dbReference type="Proteomes" id="UP000011705">
    <property type="component" value="Chromosome"/>
</dbReference>
<keyword evidence="6" id="KW-0067">ATP-binding</keyword>
<dbReference type="EMBL" id="AGDV01000006">
    <property type="protein sequence ID" value="EMB34980.1"/>
    <property type="molecule type" value="Genomic_DNA"/>
</dbReference>
<keyword evidence="2" id="KW-0321">Glycogen metabolism</keyword>
<dbReference type="InterPro" id="IPR005835">
    <property type="entry name" value="NTP_transferase_dom"/>
</dbReference>
<evidence type="ECO:0000256" key="6">
    <source>
        <dbReference type="ARBA" id="ARBA00022840"/>
    </source>
</evidence>
<evidence type="ECO:0000256" key="3">
    <source>
        <dbReference type="ARBA" id="ARBA00022679"/>
    </source>
</evidence>
<evidence type="ECO:0000313" key="10">
    <source>
        <dbReference type="EMBL" id="EMB34980.1"/>
    </source>
</evidence>
<feature type="domain" description="Nucleotidyl transferase" evidence="9">
    <location>
        <begin position="6"/>
        <end position="271"/>
    </location>
</feature>
<evidence type="ECO:0000256" key="4">
    <source>
        <dbReference type="ARBA" id="ARBA00022695"/>
    </source>
</evidence>
<proteinExistence type="inferred from homology"/>
<dbReference type="GO" id="GO:0008878">
    <property type="term" value="F:glucose-1-phosphate adenylyltransferase activity"/>
    <property type="evidence" value="ECO:0007669"/>
    <property type="project" value="UniProtKB-UniRule"/>
</dbReference>